<evidence type="ECO:0000313" key="3">
    <source>
        <dbReference type="Proteomes" id="UP000290572"/>
    </source>
</evidence>
<protein>
    <submittedName>
        <fullName evidence="2">Uncharacterized protein</fullName>
    </submittedName>
</protein>
<organism evidence="2 3">
    <name type="scientific">Labeo rohita</name>
    <name type="common">Indian major carp</name>
    <name type="synonym">Cyprinus rohita</name>
    <dbReference type="NCBI Taxonomy" id="84645"/>
    <lineage>
        <taxon>Eukaryota</taxon>
        <taxon>Metazoa</taxon>
        <taxon>Chordata</taxon>
        <taxon>Craniata</taxon>
        <taxon>Vertebrata</taxon>
        <taxon>Euteleostomi</taxon>
        <taxon>Actinopterygii</taxon>
        <taxon>Neopterygii</taxon>
        <taxon>Teleostei</taxon>
        <taxon>Ostariophysi</taxon>
        <taxon>Cypriniformes</taxon>
        <taxon>Cyprinidae</taxon>
        <taxon>Labeoninae</taxon>
        <taxon>Labeonini</taxon>
        <taxon>Labeo</taxon>
    </lineage>
</organism>
<gene>
    <name evidence="2" type="ORF">ROHU_003864</name>
</gene>
<feature type="region of interest" description="Disordered" evidence="1">
    <location>
        <begin position="30"/>
        <end position="106"/>
    </location>
</feature>
<evidence type="ECO:0000313" key="2">
    <source>
        <dbReference type="EMBL" id="RXN35101.1"/>
    </source>
</evidence>
<accession>A0A498NT79</accession>
<sequence>MLQTLDKEGPDSAAFKKLHSATDLALRAMKKMAQSKANEPFPAPPPCSRSSFLQRSKRYGRLPPTPPLGARVDPEPAMRPKVRHFRYQKKMGPHPSSVVPDPQQHS</sequence>
<dbReference type="AlphaFoldDB" id="A0A498NT79"/>
<dbReference type="EMBL" id="QBIY01011141">
    <property type="protein sequence ID" value="RXN35101.1"/>
    <property type="molecule type" value="Genomic_DNA"/>
</dbReference>
<evidence type="ECO:0000256" key="1">
    <source>
        <dbReference type="SAM" id="MobiDB-lite"/>
    </source>
</evidence>
<keyword evidence="3" id="KW-1185">Reference proteome</keyword>
<comment type="caution">
    <text evidence="2">The sequence shown here is derived from an EMBL/GenBank/DDBJ whole genome shotgun (WGS) entry which is preliminary data.</text>
</comment>
<name>A0A498NT79_LABRO</name>
<proteinExistence type="predicted"/>
<dbReference type="Proteomes" id="UP000290572">
    <property type="component" value="Unassembled WGS sequence"/>
</dbReference>
<feature type="compositionally biased region" description="Basic residues" evidence="1">
    <location>
        <begin position="80"/>
        <end position="92"/>
    </location>
</feature>
<reference evidence="2 3" key="1">
    <citation type="submission" date="2018-03" db="EMBL/GenBank/DDBJ databases">
        <title>Draft genome sequence of Rohu Carp (Labeo rohita).</title>
        <authorList>
            <person name="Das P."/>
            <person name="Kushwaha B."/>
            <person name="Joshi C.G."/>
            <person name="Kumar D."/>
            <person name="Nagpure N.S."/>
            <person name="Sahoo L."/>
            <person name="Das S.P."/>
            <person name="Bit A."/>
            <person name="Patnaik S."/>
            <person name="Meher P.K."/>
            <person name="Jayasankar P."/>
            <person name="Koringa P.G."/>
            <person name="Patel N.V."/>
            <person name="Hinsu A.T."/>
            <person name="Kumar R."/>
            <person name="Pandey M."/>
            <person name="Agarwal S."/>
            <person name="Srivastava S."/>
            <person name="Singh M."/>
            <person name="Iquebal M.A."/>
            <person name="Jaiswal S."/>
            <person name="Angadi U.B."/>
            <person name="Kumar N."/>
            <person name="Raza M."/>
            <person name="Shah T.M."/>
            <person name="Rai A."/>
            <person name="Jena J.K."/>
        </authorList>
    </citation>
    <scope>NUCLEOTIDE SEQUENCE [LARGE SCALE GENOMIC DNA]</scope>
    <source>
        <strain evidence="2">DASCIFA01</strain>
        <tissue evidence="2">Testis</tissue>
    </source>
</reference>